<evidence type="ECO:0000256" key="7">
    <source>
        <dbReference type="SAM" id="Phobius"/>
    </source>
</evidence>
<dbReference type="GO" id="GO:0022857">
    <property type="term" value="F:transmembrane transporter activity"/>
    <property type="evidence" value="ECO:0007669"/>
    <property type="project" value="InterPro"/>
</dbReference>
<comment type="similarity">
    <text evidence="6">Belongs to the ThrE exporter (TC 2.A.79) family.</text>
</comment>
<feature type="transmembrane region" description="Helical" evidence="7">
    <location>
        <begin position="204"/>
        <end position="226"/>
    </location>
</feature>
<comment type="subcellular location">
    <subcellularLocation>
        <location evidence="1">Cell membrane</location>
        <topology evidence="1">Multi-pass membrane protein</topology>
    </subcellularLocation>
</comment>
<dbReference type="PANTHER" id="PTHR34390:SF2">
    <property type="entry name" value="SUCCINATE TRANSPORTER SUBUNIT YJJP-RELATED"/>
    <property type="match status" value="1"/>
</dbReference>
<organism evidence="9 10">
    <name type="scientific">Faecalispora sporosphaeroides</name>
    <dbReference type="NCBI Taxonomy" id="1549"/>
    <lineage>
        <taxon>Bacteria</taxon>
        <taxon>Bacillati</taxon>
        <taxon>Bacillota</taxon>
        <taxon>Clostridia</taxon>
        <taxon>Eubacteriales</taxon>
        <taxon>Oscillospiraceae</taxon>
        <taxon>Faecalispora</taxon>
    </lineage>
</organism>
<sequence length="266" mass="28806">MDESNFDQQQSEKERFDLVVEMGELILLNGGEIYRAHETMLYAASQFKLNGFQAFIIANGIFASAVVNQCMYSCQVRSVPLAPIELCRVEALNELSRDVAQGHCTPAQLRERLDHIKVMKASGTKLQILASGCGSACFCYLFQGTWADAAVAFGAGITLYWFILQVLDRIGLPKIMRTILSSAEVALFCFVSYSLGFGDSLDHIIIGAIFPLVPGVPLTNAVRNLLENDYLSGLVRMADALLTAGCIAIGVGIALSLGHLLFGGSI</sequence>
<evidence type="ECO:0000256" key="1">
    <source>
        <dbReference type="ARBA" id="ARBA00004651"/>
    </source>
</evidence>
<evidence type="ECO:0000256" key="6">
    <source>
        <dbReference type="ARBA" id="ARBA00034125"/>
    </source>
</evidence>
<comment type="caution">
    <text evidence="9">The sequence shown here is derived from an EMBL/GenBank/DDBJ whole genome shotgun (WGS) entry which is preliminary data.</text>
</comment>
<feature type="transmembrane region" description="Helical" evidence="7">
    <location>
        <begin position="238"/>
        <end position="262"/>
    </location>
</feature>
<feature type="transmembrane region" description="Helical" evidence="7">
    <location>
        <begin position="149"/>
        <end position="167"/>
    </location>
</feature>
<dbReference type="EMBL" id="SVNY01000001">
    <property type="protein sequence ID" value="MBE6832139.1"/>
    <property type="molecule type" value="Genomic_DNA"/>
</dbReference>
<protein>
    <submittedName>
        <fullName evidence="9">Threonine/serine exporter family protein</fullName>
    </submittedName>
</protein>
<reference evidence="9" key="1">
    <citation type="submission" date="2019-04" db="EMBL/GenBank/DDBJ databases">
        <title>Evolution of Biomass-Degrading Anaerobic Consortia Revealed by Metagenomics.</title>
        <authorList>
            <person name="Peng X."/>
        </authorList>
    </citation>
    <scope>NUCLEOTIDE SEQUENCE</scope>
    <source>
        <strain evidence="9">SIG551</strain>
    </source>
</reference>
<gene>
    <name evidence="9" type="ORF">E7512_00900</name>
</gene>
<evidence type="ECO:0000256" key="2">
    <source>
        <dbReference type="ARBA" id="ARBA00022475"/>
    </source>
</evidence>
<dbReference type="GO" id="GO:0015744">
    <property type="term" value="P:succinate transport"/>
    <property type="evidence" value="ECO:0007669"/>
    <property type="project" value="TreeGrafter"/>
</dbReference>
<evidence type="ECO:0000259" key="8">
    <source>
        <dbReference type="Pfam" id="PF06738"/>
    </source>
</evidence>
<dbReference type="PANTHER" id="PTHR34390">
    <property type="entry name" value="UPF0442 PROTEIN YJJB-RELATED"/>
    <property type="match status" value="1"/>
</dbReference>
<keyword evidence="2" id="KW-1003">Cell membrane</keyword>
<dbReference type="GO" id="GO:0005886">
    <property type="term" value="C:plasma membrane"/>
    <property type="evidence" value="ECO:0007669"/>
    <property type="project" value="UniProtKB-SubCell"/>
</dbReference>
<dbReference type="RefSeq" id="WP_020073096.1">
    <property type="nucleotide sequence ID" value="NZ_JBKWRC010000001.1"/>
</dbReference>
<keyword evidence="4 7" id="KW-1133">Transmembrane helix</keyword>
<dbReference type="Pfam" id="PF06738">
    <property type="entry name" value="ThrE"/>
    <property type="match status" value="1"/>
</dbReference>
<evidence type="ECO:0000313" key="9">
    <source>
        <dbReference type="EMBL" id="MBE6832139.1"/>
    </source>
</evidence>
<dbReference type="InterPro" id="IPR050539">
    <property type="entry name" value="ThrE_Dicarb/AminoAcid_Exp"/>
</dbReference>
<evidence type="ECO:0000256" key="5">
    <source>
        <dbReference type="ARBA" id="ARBA00023136"/>
    </source>
</evidence>
<dbReference type="InterPro" id="IPR010619">
    <property type="entry name" value="ThrE-like_N"/>
</dbReference>
<name>A0A928Q1F7_9FIRM</name>
<dbReference type="AlphaFoldDB" id="A0A928Q1F7"/>
<dbReference type="Proteomes" id="UP000754750">
    <property type="component" value="Unassembled WGS sequence"/>
</dbReference>
<proteinExistence type="inferred from homology"/>
<evidence type="ECO:0000256" key="4">
    <source>
        <dbReference type="ARBA" id="ARBA00022989"/>
    </source>
</evidence>
<feature type="transmembrane region" description="Helical" evidence="7">
    <location>
        <begin position="179"/>
        <end position="198"/>
    </location>
</feature>
<keyword evidence="3 7" id="KW-0812">Transmembrane</keyword>
<accession>A0A928Q1F7</accession>
<feature type="domain" description="Threonine/serine exporter-like N-terminal" evidence="8">
    <location>
        <begin position="17"/>
        <end position="257"/>
    </location>
</feature>
<evidence type="ECO:0000256" key="3">
    <source>
        <dbReference type="ARBA" id="ARBA00022692"/>
    </source>
</evidence>
<evidence type="ECO:0000313" key="10">
    <source>
        <dbReference type="Proteomes" id="UP000754750"/>
    </source>
</evidence>
<keyword evidence="5 7" id="KW-0472">Membrane</keyword>